<feature type="domain" description="DC1" evidence="2">
    <location>
        <begin position="357"/>
        <end position="412"/>
    </location>
</feature>
<evidence type="ECO:0000313" key="3">
    <source>
        <dbReference type="EMBL" id="WOH04348.1"/>
    </source>
</evidence>
<dbReference type="EMBL" id="CP093348">
    <property type="protein sequence ID" value="WOH04348.1"/>
    <property type="molecule type" value="Genomic_DNA"/>
</dbReference>
<keyword evidence="4" id="KW-1185">Reference proteome</keyword>
<dbReference type="InterPro" id="IPR004146">
    <property type="entry name" value="DC1"/>
</dbReference>
<dbReference type="AlphaFoldDB" id="A0AAF0XAK6"/>
<dbReference type="SUPFAM" id="SSF57889">
    <property type="entry name" value="Cysteine-rich domain"/>
    <property type="match status" value="4"/>
</dbReference>
<feature type="domain" description="DC1" evidence="2">
    <location>
        <begin position="595"/>
        <end position="644"/>
    </location>
</feature>
<evidence type="ECO:0000313" key="4">
    <source>
        <dbReference type="Proteomes" id="UP000077755"/>
    </source>
</evidence>
<reference evidence="3" key="2">
    <citation type="submission" date="2022-03" db="EMBL/GenBank/DDBJ databases">
        <title>Draft title - Genomic analysis of global carrot germplasm unveils the trajectory of domestication and the origin of high carotenoid orange carrot.</title>
        <authorList>
            <person name="Iorizzo M."/>
            <person name="Ellison S."/>
            <person name="Senalik D."/>
            <person name="Macko-Podgorni A."/>
            <person name="Grzebelus D."/>
            <person name="Bostan H."/>
            <person name="Rolling W."/>
            <person name="Curaba J."/>
            <person name="Simon P."/>
        </authorList>
    </citation>
    <scope>NUCLEOTIDE SEQUENCE</scope>
    <source>
        <tissue evidence="3">Leaf</tissue>
    </source>
</reference>
<dbReference type="InterPro" id="IPR053192">
    <property type="entry name" value="Vacuole_Formation_Reg"/>
</dbReference>
<organism evidence="3 4">
    <name type="scientific">Daucus carota subsp. sativus</name>
    <name type="common">Carrot</name>
    <dbReference type="NCBI Taxonomy" id="79200"/>
    <lineage>
        <taxon>Eukaryota</taxon>
        <taxon>Viridiplantae</taxon>
        <taxon>Streptophyta</taxon>
        <taxon>Embryophyta</taxon>
        <taxon>Tracheophyta</taxon>
        <taxon>Spermatophyta</taxon>
        <taxon>Magnoliopsida</taxon>
        <taxon>eudicotyledons</taxon>
        <taxon>Gunneridae</taxon>
        <taxon>Pentapetalae</taxon>
        <taxon>asterids</taxon>
        <taxon>campanulids</taxon>
        <taxon>Apiales</taxon>
        <taxon>Apiaceae</taxon>
        <taxon>Apioideae</taxon>
        <taxon>Scandiceae</taxon>
        <taxon>Daucinae</taxon>
        <taxon>Daucus</taxon>
        <taxon>Daucus sect. Daucus</taxon>
    </lineage>
</organism>
<dbReference type="KEGG" id="dcr:108226801"/>
<dbReference type="InterPro" id="IPR046349">
    <property type="entry name" value="C1-like_sf"/>
</dbReference>
<keyword evidence="1" id="KW-0677">Repeat</keyword>
<proteinExistence type="predicted"/>
<sequence length="662" mass="76741">MKHFSHEHELVLNETYIAKEGDVCRGCNDQIVSCKSFVYTCGRSSSGSSSAYKPRQQLISDYFKGTNSYDEIFGSKYLEGIGYNTCQGFLLHKTCAELPRFMDKQLLRGYAEFPEAPFIRDTNVLAAGSRPRGLNDSVTYKALQGRCMCAVCGKNWKWFSYCTLYGHIFFVCLKCAIFLFQSVEDSKFHHQAHTQHELLFIKTPSLFNCCACKEEDDFKHLSYKCTVCQFWIHKSCGDAPTSFAFHFHDKHPLHLTFCLPKIYHRFTQYCRLCYETLNRLDWLYYCRKCRFFVHFQCAGSYPMLSSTEDSTYPNLVHLPATDESSLVEYFVQAMSRLNNDNNIRNRATTNRIKDWAHEEHHLQLITISDLHDHTDIAEKLLLCDGCVKPIETNGKPFYGCVSCKYFLHKVCAELPREIKHHLWPETQSAIKCSEADSFKCNICRNICNGIIFGNREADTKLHVGCALLPKVIKHDAHRHQLTHPRSYLPFFYDCRACGQRYDASKHGCKSCDFYVCGGCIMKPRTIKHRWDPHPLHLIYDPSMVGDHEHDFNCELCSSDINANYWFYHCSSCDLSFHMTCADNNTLTKRQFIEEHPHPLILSSCVPKAYRNSNISCEICIHRLGEFEWILYCTECSYFWHLDCATTPRDQNMRFLSVGFSGL</sequence>
<dbReference type="PANTHER" id="PTHR32410:SF216">
    <property type="entry name" value="PHORBOL-ESTER_DAG-TYPE DOMAIN-CONTAINING PROTEIN"/>
    <property type="match status" value="1"/>
</dbReference>
<gene>
    <name evidence="3" type="ORF">DCAR_0623757</name>
</gene>
<name>A0AAF0XAK6_DAUCS</name>
<evidence type="ECO:0000259" key="2">
    <source>
        <dbReference type="Pfam" id="PF03107"/>
    </source>
</evidence>
<feature type="domain" description="DC1" evidence="2">
    <location>
        <begin position="247"/>
        <end position="298"/>
    </location>
</feature>
<dbReference type="PANTHER" id="PTHR32410">
    <property type="entry name" value="CYSTEINE/HISTIDINE-RICH C1 DOMAIN FAMILY PROTEIN"/>
    <property type="match status" value="1"/>
</dbReference>
<protein>
    <recommendedName>
        <fullName evidence="2">DC1 domain-containing protein</fullName>
    </recommendedName>
</protein>
<feature type="domain" description="DC1" evidence="2">
    <location>
        <begin position="531"/>
        <end position="581"/>
    </location>
</feature>
<evidence type="ECO:0000256" key="1">
    <source>
        <dbReference type="ARBA" id="ARBA00022737"/>
    </source>
</evidence>
<dbReference type="Pfam" id="PF03107">
    <property type="entry name" value="C1_2"/>
    <property type="match status" value="4"/>
</dbReference>
<reference evidence="3" key="1">
    <citation type="journal article" date="2016" name="Nat. Genet.">
        <title>A high-quality carrot genome assembly provides new insights into carotenoid accumulation and asterid genome evolution.</title>
        <authorList>
            <person name="Iorizzo M."/>
            <person name="Ellison S."/>
            <person name="Senalik D."/>
            <person name="Zeng P."/>
            <person name="Satapoomin P."/>
            <person name="Huang J."/>
            <person name="Bowman M."/>
            <person name="Iovene M."/>
            <person name="Sanseverino W."/>
            <person name="Cavagnaro P."/>
            <person name="Yildiz M."/>
            <person name="Macko-Podgorni A."/>
            <person name="Moranska E."/>
            <person name="Grzebelus E."/>
            <person name="Grzebelus D."/>
            <person name="Ashrafi H."/>
            <person name="Zheng Z."/>
            <person name="Cheng S."/>
            <person name="Spooner D."/>
            <person name="Van Deynze A."/>
            <person name="Simon P."/>
        </authorList>
    </citation>
    <scope>NUCLEOTIDE SEQUENCE</scope>
    <source>
        <tissue evidence="3">Leaf</tissue>
    </source>
</reference>
<dbReference type="Proteomes" id="UP000077755">
    <property type="component" value="Chromosome 6"/>
</dbReference>
<accession>A0AAF0XAK6</accession>